<protein>
    <submittedName>
        <fullName evidence="2">Iron-molybdenum cofactor biosynthesis protein</fullName>
    </submittedName>
</protein>
<dbReference type="PANTHER" id="PTHR33937">
    <property type="entry name" value="IRON-MOLYBDENUM PROTEIN-RELATED-RELATED"/>
    <property type="match status" value="1"/>
</dbReference>
<dbReference type="AlphaFoldDB" id="A0A9D5KAG4"/>
<accession>A0A9D5KAG4</accession>
<dbReference type="Proteomes" id="UP000630660">
    <property type="component" value="Unassembled WGS sequence"/>
</dbReference>
<proteinExistence type="predicted"/>
<gene>
    <name evidence="2" type="ORF">GF359_09670</name>
</gene>
<dbReference type="SUPFAM" id="SSF53146">
    <property type="entry name" value="Nitrogenase accessory factor-like"/>
    <property type="match status" value="1"/>
</dbReference>
<reference evidence="2" key="1">
    <citation type="submission" date="2019-11" db="EMBL/GenBank/DDBJ databases">
        <title>Microbial mats filling the niche in hypersaline microbial mats.</title>
        <authorList>
            <person name="Wong H.L."/>
            <person name="Macleod F.I."/>
            <person name="White R.A. III"/>
            <person name="Burns B.P."/>
        </authorList>
    </citation>
    <scope>NUCLEOTIDE SEQUENCE</scope>
    <source>
        <strain evidence="2">Bin_327</strain>
    </source>
</reference>
<evidence type="ECO:0000313" key="3">
    <source>
        <dbReference type="Proteomes" id="UP000630660"/>
    </source>
</evidence>
<dbReference type="EMBL" id="WJKJ01000319">
    <property type="protein sequence ID" value="MBD3365467.1"/>
    <property type="molecule type" value="Genomic_DNA"/>
</dbReference>
<evidence type="ECO:0000259" key="1">
    <source>
        <dbReference type="Pfam" id="PF02579"/>
    </source>
</evidence>
<dbReference type="InterPro" id="IPR051840">
    <property type="entry name" value="NifX/NifY_domain"/>
</dbReference>
<dbReference type="PANTHER" id="PTHR33937:SF2">
    <property type="entry name" value="DINITROGENASE IRON-MOLYBDENUM COFACTOR BIOSYNTHESIS DOMAIN-CONTAINING PROTEIN"/>
    <property type="match status" value="1"/>
</dbReference>
<dbReference type="InterPro" id="IPR003731">
    <property type="entry name" value="Di-Nase_FeMo-co_biosynth"/>
</dbReference>
<name>A0A9D5KAG4_UNCW3</name>
<sequence length="63" mass="6950">MKVAVPTDDGKRIAEHFGRASSFLVFEVNEKEIVSKELIDSKTPHVGGQHAQHAGGWFMDALE</sequence>
<dbReference type="Pfam" id="PF02579">
    <property type="entry name" value="Nitro_FeMo-Co"/>
    <property type="match status" value="1"/>
</dbReference>
<dbReference type="Gene3D" id="3.30.420.130">
    <property type="entry name" value="Dinitrogenase iron-molybdenum cofactor biosynthesis domain"/>
    <property type="match status" value="1"/>
</dbReference>
<feature type="domain" description="Dinitrogenase iron-molybdenum cofactor biosynthesis" evidence="1">
    <location>
        <begin position="9"/>
        <end position="51"/>
    </location>
</feature>
<comment type="caution">
    <text evidence="2">The sequence shown here is derived from an EMBL/GenBank/DDBJ whole genome shotgun (WGS) entry which is preliminary data.</text>
</comment>
<evidence type="ECO:0000313" key="2">
    <source>
        <dbReference type="EMBL" id="MBD3365467.1"/>
    </source>
</evidence>
<dbReference type="InterPro" id="IPR036105">
    <property type="entry name" value="DiNase_FeMo-co_biosyn_sf"/>
</dbReference>
<organism evidence="2 3">
    <name type="scientific">candidate division WOR-3 bacterium</name>
    <dbReference type="NCBI Taxonomy" id="2052148"/>
    <lineage>
        <taxon>Bacteria</taxon>
        <taxon>Bacteria division WOR-3</taxon>
    </lineage>
</organism>
<feature type="non-terminal residue" evidence="2">
    <location>
        <position position="63"/>
    </location>
</feature>